<evidence type="ECO:0000313" key="2">
    <source>
        <dbReference type="EMBL" id="KAE9046552.1"/>
    </source>
</evidence>
<evidence type="ECO:0000313" key="3">
    <source>
        <dbReference type="EMBL" id="KAE9351464.1"/>
    </source>
</evidence>
<dbReference type="Proteomes" id="UP000435112">
    <property type="component" value="Unassembled WGS sequence"/>
</dbReference>
<dbReference type="AlphaFoldDB" id="A0A6A3NZV3"/>
<gene>
    <name evidence="2" type="ORF">PR001_g4520</name>
    <name evidence="1" type="ORF">PR002_g4662</name>
    <name evidence="3" type="ORF">PR003_g4872</name>
</gene>
<sequence>MAPKQNIEVLRQQHSQETMAPKQDIAVLEQQHAQDIATFKKLYVLQAQEMKRMKEQNKKTNSALFDTERAIEAVTDELKTKDNILLGVRNVVNALVKSKIGA</sequence>
<dbReference type="OrthoDB" id="10281235at2759"/>
<evidence type="ECO:0000313" key="4">
    <source>
        <dbReference type="Proteomes" id="UP000429607"/>
    </source>
</evidence>
<dbReference type="Proteomes" id="UP000429607">
    <property type="component" value="Unassembled WGS sequence"/>
</dbReference>
<comment type="caution">
    <text evidence="2">The sequence shown here is derived from an EMBL/GenBank/DDBJ whole genome shotgun (WGS) entry which is preliminary data.</text>
</comment>
<dbReference type="EMBL" id="QXFT01000191">
    <property type="protein sequence ID" value="KAE9351464.1"/>
    <property type="molecule type" value="Genomic_DNA"/>
</dbReference>
<accession>A0A6A3NZV3</accession>
<evidence type="ECO:0000313" key="1">
    <source>
        <dbReference type="EMBL" id="KAE9041026.1"/>
    </source>
</evidence>
<keyword evidence="5" id="KW-1185">Reference proteome</keyword>
<dbReference type="Proteomes" id="UP000434957">
    <property type="component" value="Unassembled WGS sequence"/>
</dbReference>
<proteinExistence type="predicted"/>
<dbReference type="EMBL" id="QXFU01000186">
    <property type="protein sequence ID" value="KAE9041026.1"/>
    <property type="molecule type" value="Genomic_DNA"/>
</dbReference>
<organism evidence="2 4">
    <name type="scientific">Phytophthora rubi</name>
    <dbReference type="NCBI Taxonomy" id="129364"/>
    <lineage>
        <taxon>Eukaryota</taxon>
        <taxon>Sar</taxon>
        <taxon>Stramenopiles</taxon>
        <taxon>Oomycota</taxon>
        <taxon>Peronosporomycetes</taxon>
        <taxon>Peronosporales</taxon>
        <taxon>Peronosporaceae</taxon>
        <taxon>Phytophthora</taxon>
    </lineage>
</organism>
<protein>
    <submittedName>
        <fullName evidence="2">Uncharacterized protein</fullName>
    </submittedName>
</protein>
<reference evidence="4 6" key="1">
    <citation type="submission" date="2018-09" db="EMBL/GenBank/DDBJ databases">
        <title>Genomic investigation of the strawberry pathogen Phytophthora fragariae indicates pathogenicity is determined by transcriptional variation in three key races.</title>
        <authorList>
            <person name="Adams T.M."/>
            <person name="Armitage A.D."/>
            <person name="Sobczyk M.K."/>
            <person name="Bates H.J."/>
            <person name="Dunwell J.M."/>
            <person name="Nellist C.F."/>
            <person name="Harrison R.J."/>
        </authorList>
    </citation>
    <scope>NUCLEOTIDE SEQUENCE [LARGE SCALE GENOMIC DNA]</scope>
    <source>
        <strain evidence="2 4">SCRP249</strain>
        <strain evidence="1 6">SCRP324</strain>
        <strain evidence="3 5">SCRP333</strain>
    </source>
</reference>
<evidence type="ECO:0000313" key="5">
    <source>
        <dbReference type="Proteomes" id="UP000434957"/>
    </source>
</evidence>
<evidence type="ECO:0000313" key="6">
    <source>
        <dbReference type="Proteomes" id="UP000435112"/>
    </source>
</evidence>
<name>A0A6A3NZV3_9STRA</name>
<dbReference type="EMBL" id="QXFV01000185">
    <property type="protein sequence ID" value="KAE9046552.1"/>
    <property type="molecule type" value="Genomic_DNA"/>
</dbReference>